<evidence type="ECO:0000256" key="10">
    <source>
        <dbReference type="ARBA" id="ARBA00023315"/>
    </source>
</evidence>
<evidence type="ECO:0000256" key="9">
    <source>
        <dbReference type="ARBA" id="ARBA00023160"/>
    </source>
</evidence>
<dbReference type="InterPro" id="IPR020841">
    <property type="entry name" value="PKS_Beta-ketoAc_synthase_dom"/>
</dbReference>
<evidence type="ECO:0000256" key="13">
    <source>
        <dbReference type="ARBA" id="ARBA00047659"/>
    </source>
</evidence>
<dbReference type="CDD" id="cd00834">
    <property type="entry name" value="KAS_I_II"/>
    <property type="match status" value="1"/>
</dbReference>
<comment type="catalytic activity">
    <reaction evidence="12 14">
        <text>(9Z)-hexadecenoyl-[ACP] + malonyl-[ACP] + H(+) = 3-oxo-(11Z)-octadecenoyl-[ACP] + holo-[ACP] + CO2</text>
        <dbReference type="Rhea" id="RHEA:55040"/>
        <dbReference type="Rhea" id="RHEA-COMP:9623"/>
        <dbReference type="Rhea" id="RHEA-COMP:9685"/>
        <dbReference type="Rhea" id="RHEA-COMP:10800"/>
        <dbReference type="Rhea" id="RHEA-COMP:14074"/>
        <dbReference type="ChEBI" id="CHEBI:15378"/>
        <dbReference type="ChEBI" id="CHEBI:16526"/>
        <dbReference type="ChEBI" id="CHEBI:64479"/>
        <dbReference type="ChEBI" id="CHEBI:78449"/>
        <dbReference type="ChEBI" id="CHEBI:83989"/>
        <dbReference type="ChEBI" id="CHEBI:138538"/>
        <dbReference type="EC" id="2.3.1.179"/>
    </reaction>
</comment>
<dbReference type="PANTHER" id="PTHR11712:SF336">
    <property type="entry name" value="3-OXOACYL-[ACYL-CARRIER-PROTEIN] SYNTHASE, MITOCHONDRIAL"/>
    <property type="match status" value="1"/>
</dbReference>
<evidence type="ECO:0000256" key="6">
    <source>
        <dbReference type="ARBA" id="ARBA00022679"/>
    </source>
</evidence>
<evidence type="ECO:0000313" key="18">
    <source>
        <dbReference type="Proteomes" id="UP001500893"/>
    </source>
</evidence>
<keyword evidence="18" id="KW-1185">Reference proteome</keyword>
<dbReference type="Pfam" id="PF00109">
    <property type="entry name" value="ketoacyl-synt"/>
    <property type="match status" value="1"/>
</dbReference>
<dbReference type="PIRSF" id="PIRSF000447">
    <property type="entry name" value="KAS_II"/>
    <property type="match status" value="1"/>
</dbReference>
<evidence type="ECO:0000256" key="12">
    <source>
        <dbReference type="ARBA" id="ARBA00047318"/>
    </source>
</evidence>
<keyword evidence="8" id="KW-0443">Lipid metabolism</keyword>
<dbReference type="InterPro" id="IPR014030">
    <property type="entry name" value="Ketoacyl_synth_N"/>
</dbReference>
<evidence type="ECO:0000256" key="14">
    <source>
        <dbReference type="PIRNR" id="PIRNR000447"/>
    </source>
</evidence>
<evidence type="ECO:0000313" key="17">
    <source>
        <dbReference type="EMBL" id="GAA3155470.1"/>
    </source>
</evidence>
<evidence type="ECO:0000256" key="3">
    <source>
        <dbReference type="ARBA" id="ARBA00012356"/>
    </source>
</evidence>
<evidence type="ECO:0000256" key="5">
    <source>
        <dbReference type="ARBA" id="ARBA00022516"/>
    </source>
</evidence>
<comment type="similarity">
    <text evidence="2 14 15">Belongs to the thiolase-like superfamily. Beta-ketoacyl-ACP synthases family.</text>
</comment>
<dbReference type="RefSeq" id="WP_345055726.1">
    <property type="nucleotide sequence ID" value="NZ_BAAAVM010000084.1"/>
</dbReference>
<evidence type="ECO:0000256" key="8">
    <source>
        <dbReference type="ARBA" id="ARBA00023098"/>
    </source>
</evidence>
<comment type="function">
    <text evidence="11 14">Involved in the type II fatty acid elongation cycle. Catalyzes the elongation of a wide range of acyl-ACP by the addition of two carbons from malonyl-ACP to an acyl acceptor. Can efficiently catalyze the conversion of palmitoleoyl-ACP (cis-hexadec-9-enoyl-ACP) to cis-vaccenoyl-ACP (cis-octadec-11-enoyl-ACP), an essential step in the thermal regulation of fatty acid composition.</text>
</comment>
<name>A0ABP6NQN5_9ACTN</name>
<dbReference type="EC" id="2.3.1.179" evidence="3 14"/>
<dbReference type="NCBIfam" id="NF005589">
    <property type="entry name" value="PRK07314.1"/>
    <property type="match status" value="1"/>
</dbReference>
<dbReference type="Gene3D" id="3.40.47.10">
    <property type="match status" value="1"/>
</dbReference>
<evidence type="ECO:0000256" key="15">
    <source>
        <dbReference type="RuleBase" id="RU003694"/>
    </source>
</evidence>
<dbReference type="PROSITE" id="PS52004">
    <property type="entry name" value="KS3_2"/>
    <property type="match status" value="1"/>
</dbReference>
<keyword evidence="7" id="KW-0276">Fatty acid metabolism</keyword>
<keyword evidence="10 14" id="KW-0012">Acyltransferase</keyword>
<dbReference type="InterPro" id="IPR018201">
    <property type="entry name" value="Ketoacyl_synth_AS"/>
</dbReference>
<keyword evidence="9 14" id="KW-0275">Fatty acid biosynthesis</keyword>
<protein>
    <recommendedName>
        <fullName evidence="4 14">3-oxoacyl-[acyl-carrier-protein] synthase 2</fullName>
        <ecNumber evidence="3 14">2.3.1.179</ecNumber>
    </recommendedName>
</protein>
<dbReference type="PANTHER" id="PTHR11712">
    <property type="entry name" value="POLYKETIDE SYNTHASE-RELATED"/>
    <property type="match status" value="1"/>
</dbReference>
<evidence type="ECO:0000256" key="2">
    <source>
        <dbReference type="ARBA" id="ARBA00008467"/>
    </source>
</evidence>
<reference evidence="18" key="1">
    <citation type="journal article" date="2019" name="Int. J. Syst. Evol. Microbiol.">
        <title>The Global Catalogue of Microorganisms (GCM) 10K type strain sequencing project: providing services to taxonomists for standard genome sequencing and annotation.</title>
        <authorList>
            <consortium name="The Broad Institute Genomics Platform"/>
            <consortium name="The Broad Institute Genome Sequencing Center for Infectious Disease"/>
            <person name="Wu L."/>
            <person name="Ma J."/>
        </authorList>
    </citation>
    <scope>NUCLEOTIDE SEQUENCE [LARGE SCALE GENOMIC DNA]</scope>
    <source>
        <strain evidence="18">JCM 11574</strain>
    </source>
</reference>
<gene>
    <name evidence="17" type="primary">fabF</name>
    <name evidence="17" type="ORF">GCM10010521_49180</name>
</gene>
<evidence type="ECO:0000259" key="16">
    <source>
        <dbReference type="PROSITE" id="PS52004"/>
    </source>
</evidence>
<keyword evidence="6 14" id="KW-0808">Transferase</keyword>
<evidence type="ECO:0000256" key="11">
    <source>
        <dbReference type="ARBA" id="ARBA00024006"/>
    </source>
</evidence>
<dbReference type="SUPFAM" id="SSF53901">
    <property type="entry name" value="Thiolase-like"/>
    <property type="match status" value="2"/>
</dbReference>
<proteinExistence type="inferred from homology"/>
<evidence type="ECO:0000256" key="7">
    <source>
        <dbReference type="ARBA" id="ARBA00022832"/>
    </source>
</evidence>
<sequence length="416" mass="41504">MTAGDRRVVVTGLGPVTSIGVGADDFHAAQLKGLSGVRPITRFDAGGMPVRIAGEVDLPAARAPAARDAATADRSTHLAVAAAGLALESSGLDLAAEDRTRIGVVIGTGSGGVSTWETNTAALLTHGPGRLGARFIPMSMANSPASRICLDLGLLGPSSAVVTACASGADALVTASQMITSGEADVVLAGGTEAPVTRMLVGGFAKIRALSTRNDRPEQASRPFSADRDGFVLAEGAAVLVLESAAHAAARGARVLAELRGFGRSSDAHHVTAPHPEGAGAARALRAALRSAGLRPQDVSHINAHGTGTGYNDAAEAKALHAALGEAAGRIPVSAIKSMTGHALGAAGAIEAVAAVQAIDRGVVPPTTNLAEPDPALGLDVVGGTPRDLPVDAVLSNSFAFGGHNVVLAFTRPAPA</sequence>
<dbReference type="InterPro" id="IPR000794">
    <property type="entry name" value="Beta-ketoacyl_synthase"/>
</dbReference>
<feature type="domain" description="Ketosynthase family 3 (KS3)" evidence="16">
    <location>
        <begin position="5"/>
        <end position="412"/>
    </location>
</feature>
<dbReference type="PROSITE" id="PS00606">
    <property type="entry name" value="KS3_1"/>
    <property type="match status" value="1"/>
</dbReference>
<dbReference type="NCBIfam" id="TIGR03150">
    <property type="entry name" value="fabF"/>
    <property type="match status" value="1"/>
</dbReference>
<dbReference type="EMBL" id="BAAAVM010000084">
    <property type="protein sequence ID" value="GAA3155470.1"/>
    <property type="molecule type" value="Genomic_DNA"/>
</dbReference>
<evidence type="ECO:0000256" key="1">
    <source>
        <dbReference type="ARBA" id="ARBA00005194"/>
    </source>
</evidence>
<dbReference type="SMART" id="SM00825">
    <property type="entry name" value="PKS_KS"/>
    <property type="match status" value="1"/>
</dbReference>
<dbReference type="InterPro" id="IPR017568">
    <property type="entry name" value="3-oxoacyl-ACP_synth-2"/>
</dbReference>
<comment type="caution">
    <text evidence="17">The sequence shown here is derived from an EMBL/GenBank/DDBJ whole genome shotgun (WGS) entry which is preliminary data.</text>
</comment>
<dbReference type="Pfam" id="PF02801">
    <property type="entry name" value="Ketoacyl-synt_C"/>
    <property type="match status" value="1"/>
</dbReference>
<comment type="pathway">
    <text evidence="1 14">Lipid metabolism; fatty acid biosynthesis.</text>
</comment>
<dbReference type="InterPro" id="IPR016039">
    <property type="entry name" value="Thiolase-like"/>
</dbReference>
<evidence type="ECO:0000256" key="4">
    <source>
        <dbReference type="ARBA" id="ARBA00014657"/>
    </source>
</evidence>
<organism evidence="17 18">
    <name type="scientific">Streptomyces rameus</name>
    <dbReference type="NCBI Taxonomy" id="68261"/>
    <lineage>
        <taxon>Bacteria</taxon>
        <taxon>Bacillati</taxon>
        <taxon>Actinomycetota</taxon>
        <taxon>Actinomycetes</taxon>
        <taxon>Kitasatosporales</taxon>
        <taxon>Streptomycetaceae</taxon>
        <taxon>Streptomyces</taxon>
    </lineage>
</organism>
<dbReference type="Proteomes" id="UP001500893">
    <property type="component" value="Unassembled WGS sequence"/>
</dbReference>
<comment type="catalytic activity">
    <reaction evidence="13 14">
        <text>a fatty acyl-[ACP] + malonyl-[ACP] + H(+) = a 3-oxoacyl-[ACP] + holo-[ACP] + CO2</text>
        <dbReference type="Rhea" id="RHEA:22836"/>
        <dbReference type="Rhea" id="RHEA-COMP:9623"/>
        <dbReference type="Rhea" id="RHEA-COMP:9685"/>
        <dbReference type="Rhea" id="RHEA-COMP:9916"/>
        <dbReference type="Rhea" id="RHEA-COMP:14125"/>
        <dbReference type="ChEBI" id="CHEBI:15378"/>
        <dbReference type="ChEBI" id="CHEBI:16526"/>
        <dbReference type="ChEBI" id="CHEBI:64479"/>
        <dbReference type="ChEBI" id="CHEBI:78449"/>
        <dbReference type="ChEBI" id="CHEBI:78776"/>
        <dbReference type="ChEBI" id="CHEBI:138651"/>
    </reaction>
</comment>
<keyword evidence="5 14" id="KW-0444">Lipid biosynthesis</keyword>
<accession>A0ABP6NQN5</accession>
<dbReference type="InterPro" id="IPR014031">
    <property type="entry name" value="Ketoacyl_synth_C"/>
</dbReference>